<evidence type="ECO:0000256" key="1">
    <source>
        <dbReference type="SAM" id="Phobius"/>
    </source>
</evidence>
<dbReference type="RefSeq" id="WP_281449052.1">
    <property type="nucleotide sequence ID" value="NZ_JASBAO010000003.1"/>
</dbReference>
<comment type="caution">
    <text evidence="2">The sequence shown here is derived from an EMBL/GenBank/DDBJ whole genome shotgun (WGS) entry which is preliminary data.</text>
</comment>
<accession>A0ABT6Q4D1</accession>
<sequence length="145" mass="17196">METVEILRQKIYKEICKDGFIPSEDFSSDLIINDGKYEFFGIKAECMIYHSADAINLPIDYLAKNFSYEEYFEDEGDALFIPFVPFLIIFCAVSEFYRFFRNIILLLFKRPIVKYKKYVKPPLTAQQFADIMIGFLEKYQQDNIK</sequence>
<dbReference type="EMBL" id="JASBAO010000003">
    <property type="protein sequence ID" value="MDI2091885.1"/>
    <property type="molecule type" value="Genomic_DNA"/>
</dbReference>
<gene>
    <name evidence="2" type="ORF">QJV27_10980</name>
</gene>
<reference evidence="2" key="1">
    <citation type="submission" date="2023-05" db="EMBL/GenBank/DDBJ databases">
        <title>Whole genome sequence of Commensalibacter sp.</title>
        <authorList>
            <person name="Charoenyingcharoen P."/>
            <person name="Yukphan P."/>
        </authorList>
    </citation>
    <scope>NUCLEOTIDE SEQUENCE</scope>
    <source>
        <strain evidence="2">TBRC 16381</strain>
    </source>
</reference>
<organism evidence="2 3">
    <name type="scientific">Commensalibacter oyaizuii</name>
    <dbReference type="NCBI Taxonomy" id="3043873"/>
    <lineage>
        <taxon>Bacteria</taxon>
        <taxon>Pseudomonadati</taxon>
        <taxon>Pseudomonadota</taxon>
        <taxon>Alphaproteobacteria</taxon>
        <taxon>Acetobacterales</taxon>
        <taxon>Acetobacteraceae</taxon>
    </lineage>
</organism>
<evidence type="ECO:0000313" key="2">
    <source>
        <dbReference type="EMBL" id="MDI2091885.1"/>
    </source>
</evidence>
<keyword evidence="1" id="KW-0812">Transmembrane</keyword>
<protein>
    <submittedName>
        <fullName evidence="2">Uncharacterized protein</fullName>
    </submittedName>
</protein>
<name>A0ABT6Q4D1_9PROT</name>
<evidence type="ECO:0000313" key="3">
    <source>
        <dbReference type="Proteomes" id="UP001431634"/>
    </source>
</evidence>
<keyword evidence="3" id="KW-1185">Reference proteome</keyword>
<keyword evidence="1" id="KW-1133">Transmembrane helix</keyword>
<dbReference type="Proteomes" id="UP001431634">
    <property type="component" value="Unassembled WGS sequence"/>
</dbReference>
<keyword evidence="1" id="KW-0472">Membrane</keyword>
<proteinExistence type="predicted"/>
<feature type="transmembrane region" description="Helical" evidence="1">
    <location>
        <begin position="79"/>
        <end position="100"/>
    </location>
</feature>